<dbReference type="Proteomes" id="UP000009044">
    <property type="component" value="Chromosome"/>
</dbReference>
<dbReference type="PATRIC" id="fig|634177.7.peg.791"/>
<gene>
    <name evidence="9" type="ordered locus">GLX_06750</name>
</gene>
<feature type="region of interest" description="Disordered" evidence="7">
    <location>
        <begin position="1"/>
        <end position="26"/>
    </location>
</feature>
<dbReference type="FunFam" id="3.40.50.300:FF:000013">
    <property type="entry name" value="PhoH family ATPase"/>
    <property type="match status" value="1"/>
</dbReference>
<evidence type="ECO:0000259" key="8">
    <source>
        <dbReference type="Pfam" id="PF02562"/>
    </source>
</evidence>
<dbReference type="HOGENOM" id="CLU_051654_0_0_5"/>
<dbReference type="AlphaFoldDB" id="G2I4P0"/>
<dbReference type="EMBL" id="AP012159">
    <property type="protein sequence ID" value="BAK83087.1"/>
    <property type="molecule type" value="Genomic_DNA"/>
</dbReference>
<proteinExistence type="inferred from homology"/>
<dbReference type="InterPro" id="IPR003714">
    <property type="entry name" value="PhoH"/>
</dbReference>
<evidence type="ECO:0000256" key="1">
    <source>
        <dbReference type="ARBA" id="ARBA00004496"/>
    </source>
</evidence>
<dbReference type="PANTHER" id="PTHR30473">
    <property type="entry name" value="PROTEIN PHOH"/>
    <property type="match status" value="1"/>
</dbReference>
<dbReference type="PANTHER" id="PTHR30473:SF1">
    <property type="entry name" value="PHOH-LIKE PROTEIN"/>
    <property type="match status" value="1"/>
</dbReference>
<dbReference type="GO" id="GO:0005524">
    <property type="term" value="F:ATP binding"/>
    <property type="evidence" value="ECO:0007669"/>
    <property type="project" value="UniProtKB-KW"/>
</dbReference>
<dbReference type="Pfam" id="PF02562">
    <property type="entry name" value="PhoH"/>
    <property type="match status" value="1"/>
</dbReference>
<dbReference type="KEGG" id="gxy:GLX_06750"/>
<feature type="domain" description="PhoH-like protein" evidence="8">
    <location>
        <begin position="157"/>
        <end position="360"/>
    </location>
</feature>
<keyword evidence="4" id="KW-0547">Nucleotide-binding</keyword>
<evidence type="ECO:0000256" key="5">
    <source>
        <dbReference type="ARBA" id="ARBA00022840"/>
    </source>
</evidence>
<evidence type="ECO:0000313" key="10">
    <source>
        <dbReference type="Proteomes" id="UP000009044"/>
    </source>
</evidence>
<reference evidence="10" key="1">
    <citation type="journal article" date="2011" name="J. Bacteriol.">
        <title>Complete genome sequence of NBRC 3288, a unique cellulose-nonproducing strain of Gluconacetobacter xylinus isolated from vinegar.</title>
        <authorList>
            <person name="Ogino H."/>
            <person name="Azuma Y."/>
            <person name="Hosoyama A."/>
            <person name="Nakazawa H."/>
            <person name="Matsutani M."/>
            <person name="Hasegawa A."/>
            <person name="Otsuyama K."/>
            <person name="Matsushita K."/>
            <person name="Fujita N."/>
            <person name="Shirai M."/>
        </authorList>
    </citation>
    <scope>NUCLEOTIDE SEQUENCE [LARGE SCALE GENOMIC DNA]</scope>
    <source>
        <strain evidence="10">NBRC 3288 / BCRC 11682 / LMG 1693</strain>
    </source>
</reference>
<comment type="subcellular location">
    <subcellularLocation>
        <location evidence="1">Cytoplasm</location>
    </subcellularLocation>
</comment>
<comment type="similarity">
    <text evidence="2">Belongs to the PhoH family.</text>
</comment>
<protein>
    <recommendedName>
        <fullName evidence="6">PhoH-like protein</fullName>
    </recommendedName>
</protein>
<feature type="region of interest" description="Disordered" evidence="7">
    <location>
        <begin position="362"/>
        <end position="383"/>
    </location>
</feature>
<evidence type="ECO:0000256" key="7">
    <source>
        <dbReference type="SAM" id="MobiDB-lite"/>
    </source>
</evidence>
<accession>G2I4P0</accession>
<evidence type="ECO:0000256" key="2">
    <source>
        <dbReference type="ARBA" id="ARBA00010393"/>
    </source>
</evidence>
<dbReference type="InterPro" id="IPR027417">
    <property type="entry name" value="P-loop_NTPase"/>
</dbReference>
<name>G2I4P0_KOMMN</name>
<evidence type="ECO:0000256" key="6">
    <source>
        <dbReference type="ARBA" id="ARBA00039970"/>
    </source>
</evidence>
<evidence type="ECO:0000256" key="3">
    <source>
        <dbReference type="ARBA" id="ARBA00022490"/>
    </source>
</evidence>
<dbReference type="SUPFAM" id="SSF52540">
    <property type="entry name" value="P-loop containing nucleoside triphosphate hydrolases"/>
    <property type="match status" value="1"/>
</dbReference>
<dbReference type="eggNOG" id="COG1702">
    <property type="taxonomic scope" value="Bacteria"/>
</dbReference>
<dbReference type="GO" id="GO:0005829">
    <property type="term" value="C:cytosol"/>
    <property type="evidence" value="ECO:0007669"/>
    <property type="project" value="TreeGrafter"/>
</dbReference>
<dbReference type="STRING" id="634177.GLX_06750"/>
<sequence length="383" mass="42011">MREQTQSTLHAPRRGGRRLPPPDTAAANDRTVTLQFEDNALLAQLVGDHDRHLLHLERGFDVRLACRGNRIAITGGAQRVALTQGTLTELYRRARAGQVVDTAAVDTAIRMAAHAFSAPAAAAARDLTTMQDTRTPIAPPRPSLADLPTIMTRRGPIAPRSVGQGQYMDMLARQEMVFGLGPAGTGKTYLAVAQAVAMLQAGQVDRIVLSRPAVEAGERLGFLPGDMKEKIDPYLRPLYDALHDMMPGDQVIRRMGTGEIEVAPLAFMRGRTLAHCFVILDEAQNTTPAQMKMFLTRMGEGTRMVITGDLSQVDLPRGVTSGLREAVETLDGLPGIGMMRFESRDVVRHPLVARIVEAYDQRTEADRRPHRARSQQENNETSK</sequence>
<evidence type="ECO:0000313" key="9">
    <source>
        <dbReference type="EMBL" id="BAK83087.1"/>
    </source>
</evidence>
<evidence type="ECO:0000256" key="4">
    <source>
        <dbReference type="ARBA" id="ARBA00022741"/>
    </source>
</evidence>
<dbReference type="Gene3D" id="3.40.50.300">
    <property type="entry name" value="P-loop containing nucleotide triphosphate hydrolases"/>
    <property type="match status" value="1"/>
</dbReference>
<dbReference type="InterPro" id="IPR051451">
    <property type="entry name" value="PhoH2-like"/>
</dbReference>
<organism evidence="9 10">
    <name type="scientific">Komagataeibacter medellinensis (strain NBRC 3288 / BCRC 11682 / LMG 1693 / Kondo 51)</name>
    <name type="common">Gluconacetobacter medellinensis</name>
    <dbReference type="NCBI Taxonomy" id="634177"/>
    <lineage>
        <taxon>Bacteria</taxon>
        <taxon>Pseudomonadati</taxon>
        <taxon>Pseudomonadota</taxon>
        <taxon>Alphaproteobacteria</taxon>
        <taxon>Acetobacterales</taxon>
        <taxon>Acetobacteraceae</taxon>
        <taxon>Komagataeibacter</taxon>
    </lineage>
</organism>
<keyword evidence="5" id="KW-0067">ATP-binding</keyword>
<keyword evidence="3" id="KW-0963">Cytoplasm</keyword>